<dbReference type="Pfam" id="PF03372">
    <property type="entry name" value="Exo_endo_phos"/>
    <property type="match status" value="1"/>
</dbReference>
<keyword evidence="1" id="KW-0812">Transmembrane</keyword>
<keyword evidence="1" id="KW-1133">Transmembrane helix</keyword>
<evidence type="ECO:0000313" key="4">
    <source>
        <dbReference type="Proteomes" id="UP000216998"/>
    </source>
</evidence>
<organism evidence="3 4">
    <name type="scientific">Niveispirillum lacus</name>
    <dbReference type="NCBI Taxonomy" id="1981099"/>
    <lineage>
        <taxon>Bacteria</taxon>
        <taxon>Pseudomonadati</taxon>
        <taxon>Pseudomonadota</taxon>
        <taxon>Alphaproteobacteria</taxon>
        <taxon>Rhodospirillales</taxon>
        <taxon>Azospirillaceae</taxon>
        <taxon>Niveispirillum</taxon>
    </lineage>
</organism>
<proteinExistence type="predicted"/>
<feature type="transmembrane region" description="Helical" evidence="1">
    <location>
        <begin position="59"/>
        <end position="78"/>
    </location>
</feature>
<protein>
    <recommendedName>
        <fullName evidence="2">Endonuclease/exonuclease/phosphatase domain-containing protein</fullName>
    </recommendedName>
</protein>
<dbReference type="EMBL" id="NOXU01000030">
    <property type="protein sequence ID" value="OYQ33518.1"/>
    <property type="molecule type" value="Genomic_DNA"/>
</dbReference>
<name>A0A255YWE3_9PROT</name>
<evidence type="ECO:0000313" key="3">
    <source>
        <dbReference type="EMBL" id="OYQ33518.1"/>
    </source>
</evidence>
<dbReference type="AlphaFoldDB" id="A0A255YWE3"/>
<keyword evidence="4" id="KW-1185">Reference proteome</keyword>
<dbReference type="GO" id="GO:0003824">
    <property type="term" value="F:catalytic activity"/>
    <property type="evidence" value="ECO:0007669"/>
    <property type="project" value="InterPro"/>
</dbReference>
<dbReference type="SUPFAM" id="SSF56219">
    <property type="entry name" value="DNase I-like"/>
    <property type="match status" value="1"/>
</dbReference>
<dbReference type="Gene3D" id="3.60.10.10">
    <property type="entry name" value="Endonuclease/exonuclease/phosphatase"/>
    <property type="match status" value="1"/>
</dbReference>
<sequence length="302" mass="32909">MVDAVAILLWAGALAMLLFTILRWVPGGWSVADHLRIALLWGAVPLAMMALVGRRWLVLLPVTLACLINGALVVPTLMPRSSPPGQSVTLLHANVWHHNPSMDGFVAQARAQHADLLVVLERHHFQGYAWADALVDRFPHRLTCEEADCGNNILSRWPLERLGVVTSPWHDQPDKPSYLAARVHRPSGAFTLVTAHLSQPFDQSIQDAQAEWLVARLQELPGPVILSGDFNAAPWSPLVQRIKDGGGLVRLSTTGPTWPSSALFIGIPIDHVFGDAGPGDARVLADIGSDHRPLLVTFTLTD</sequence>
<keyword evidence="1" id="KW-0472">Membrane</keyword>
<evidence type="ECO:0000256" key="1">
    <source>
        <dbReference type="SAM" id="Phobius"/>
    </source>
</evidence>
<gene>
    <name evidence="3" type="ORF">CHU95_14070</name>
</gene>
<comment type="caution">
    <text evidence="3">The sequence shown here is derived from an EMBL/GenBank/DDBJ whole genome shotgun (WGS) entry which is preliminary data.</text>
</comment>
<feature type="domain" description="Endonuclease/exonuclease/phosphatase" evidence="2">
    <location>
        <begin position="92"/>
        <end position="291"/>
    </location>
</feature>
<dbReference type="InterPro" id="IPR036691">
    <property type="entry name" value="Endo/exonu/phosph_ase_sf"/>
</dbReference>
<accession>A0A255YWE3</accession>
<dbReference type="Proteomes" id="UP000216998">
    <property type="component" value="Unassembled WGS sequence"/>
</dbReference>
<evidence type="ECO:0000259" key="2">
    <source>
        <dbReference type="Pfam" id="PF03372"/>
    </source>
</evidence>
<reference evidence="3 4" key="1">
    <citation type="submission" date="2017-07" db="EMBL/GenBank/DDBJ databases">
        <title>Niveispirillum cyanobacteriorum sp. nov., isolated from cyanobacterial aggregates in a eutrophic lake.</title>
        <authorList>
            <person name="Cai H."/>
        </authorList>
    </citation>
    <scope>NUCLEOTIDE SEQUENCE [LARGE SCALE GENOMIC DNA]</scope>
    <source>
        <strain evidence="4">TH1-14</strain>
    </source>
</reference>
<dbReference type="InterPro" id="IPR005135">
    <property type="entry name" value="Endo/exonuclease/phosphatase"/>
</dbReference>
<feature type="transmembrane region" description="Helical" evidence="1">
    <location>
        <begin position="6"/>
        <end position="25"/>
    </location>
</feature>
<feature type="transmembrane region" description="Helical" evidence="1">
    <location>
        <begin position="37"/>
        <end position="53"/>
    </location>
</feature>